<accession>X1RGL6</accession>
<organism evidence="1">
    <name type="scientific">marine sediment metagenome</name>
    <dbReference type="NCBI Taxonomy" id="412755"/>
    <lineage>
        <taxon>unclassified sequences</taxon>
        <taxon>metagenomes</taxon>
        <taxon>ecological metagenomes</taxon>
    </lineage>
</organism>
<dbReference type="EMBL" id="BARV01040513">
    <property type="protein sequence ID" value="GAI54734.1"/>
    <property type="molecule type" value="Genomic_DNA"/>
</dbReference>
<dbReference type="AlphaFoldDB" id="X1RGL6"/>
<protein>
    <submittedName>
        <fullName evidence="1">Uncharacterized protein</fullName>
    </submittedName>
</protein>
<reference evidence="1" key="1">
    <citation type="journal article" date="2014" name="Front. Microbiol.">
        <title>High frequency of phylogenetically diverse reductive dehalogenase-homologous genes in deep subseafloor sedimentary metagenomes.</title>
        <authorList>
            <person name="Kawai M."/>
            <person name="Futagami T."/>
            <person name="Toyoda A."/>
            <person name="Takaki Y."/>
            <person name="Nishi S."/>
            <person name="Hori S."/>
            <person name="Arai W."/>
            <person name="Tsubouchi T."/>
            <person name="Morono Y."/>
            <person name="Uchiyama I."/>
            <person name="Ito T."/>
            <person name="Fujiyama A."/>
            <person name="Inagaki F."/>
            <person name="Takami H."/>
        </authorList>
    </citation>
    <scope>NUCLEOTIDE SEQUENCE</scope>
    <source>
        <strain evidence="1">Expedition CK06-06</strain>
    </source>
</reference>
<sequence>MPKQYYPLPQTPHYPFGLKLANGEEKIVDMTGGDRRIEFVF</sequence>
<feature type="non-terminal residue" evidence="1">
    <location>
        <position position="41"/>
    </location>
</feature>
<gene>
    <name evidence="1" type="ORF">S06H3_61699</name>
</gene>
<comment type="caution">
    <text evidence="1">The sequence shown here is derived from an EMBL/GenBank/DDBJ whole genome shotgun (WGS) entry which is preliminary data.</text>
</comment>
<name>X1RGL6_9ZZZZ</name>
<proteinExistence type="predicted"/>
<evidence type="ECO:0000313" key="1">
    <source>
        <dbReference type="EMBL" id="GAI54734.1"/>
    </source>
</evidence>